<accession>A0A839H7R2</accession>
<feature type="coiled-coil region" evidence="2">
    <location>
        <begin position="302"/>
        <end position="364"/>
    </location>
</feature>
<name>A0A839H7R2_9GAMM</name>
<organism evidence="3 4">
    <name type="scientific">Thiospirillum jenense</name>
    <dbReference type="NCBI Taxonomy" id="1653858"/>
    <lineage>
        <taxon>Bacteria</taxon>
        <taxon>Pseudomonadati</taxon>
        <taxon>Pseudomonadota</taxon>
        <taxon>Gammaproteobacteria</taxon>
        <taxon>Chromatiales</taxon>
        <taxon>Chromatiaceae</taxon>
        <taxon>Thiospirillum</taxon>
    </lineage>
</organism>
<dbReference type="Proteomes" id="UP000548632">
    <property type="component" value="Unassembled WGS sequence"/>
</dbReference>
<dbReference type="InterPro" id="IPR010173">
    <property type="entry name" value="CRISPR-assoc_Csm5"/>
</dbReference>
<dbReference type="RefSeq" id="WP_182583107.1">
    <property type="nucleotide sequence ID" value="NZ_JABVCQ010000008.1"/>
</dbReference>
<keyword evidence="2" id="KW-0175">Coiled coil</keyword>
<sequence length="431" mass="47661">MWRPILPGSSLKGAIRTALLDQVNGDASLQQVPDRRTGGMRRENNQELQQRLFDYRAGQFHLDPMRLVQLGDAADVRSADTLGTEIRYAVNRKRQPVLKDGRELASMAENLRQVIECIPPLRPRAFGGLLTLQELGKLTGAKLPDPDLRWRLTDIAAACNAFYRPQLDDELAQLASRGYLDTRWAQTVQQILTTHGAALAANRAFLLRLGFHSGAESVTLNGVRDIKIMQGKDPKTGKTRFEYLPVTKTIWLAAHDIQERRELLPFGWVLVETAAVGQALPSWPAELLTATADYSADERRWLQTITGRRAALQVALEQLRAREMAQLAAAEVAQREAEVAAAQLASLSAEARQLAQLRELLARDRAANVKQAGGELSNTLVELLKMAQDSWPAADCAALAALAEEIYAFVGWPSKQKKAARQAQIQALRGK</sequence>
<comment type="caution">
    <text evidence="3">The sequence shown here is derived from an EMBL/GenBank/DDBJ whole genome shotgun (WGS) entry which is preliminary data.</text>
</comment>
<protein>
    <submittedName>
        <fullName evidence="3">CRISPR-associated protein Csm5</fullName>
    </submittedName>
</protein>
<evidence type="ECO:0000313" key="4">
    <source>
        <dbReference type="Proteomes" id="UP000548632"/>
    </source>
</evidence>
<evidence type="ECO:0000256" key="1">
    <source>
        <dbReference type="ARBA" id="ARBA00022884"/>
    </source>
</evidence>
<gene>
    <name evidence="3" type="ORF">HUK38_05025</name>
</gene>
<dbReference type="PANTHER" id="PTHR38007">
    <property type="entry name" value="CRISPR SYSTEM CMS PROTEIN CSM5"/>
    <property type="match status" value="1"/>
</dbReference>
<evidence type="ECO:0000313" key="3">
    <source>
        <dbReference type="EMBL" id="MBB1125595.1"/>
    </source>
</evidence>
<dbReference type="AlphaFoldDB" id="A0A839H7R2"/>
<dbReference type="PANTHER" id="PTHR38007:SF1">
    <property type="entry name" value="CRISPR SYSTEM CMS PROTEIN CSM5"/>
    <property type="match status" value="1"/>
</dbReference>
<reference evidence="3 4" key="1">
    <citation type="journal article" date="2020" name="Arch. Microbiol.">
        <title>The genome sequence of the giant phototrophic gammaproteobacterium Thiospirillum jenense gives insight into its physiological properties and phylogenetic relationships.</title>
        <authorList>
            <person name="Imhoff J.F."/>
            <person name="Meyer T.E."/>
            <person name="Kyndt J.A."/>
        </authorList>
    </citation>
    <scope>NUCLEOTIDE SEQUENCE [LARGE SCALE GENOMIC DNA]</scope>
    <source>
        <strain evidence="3 4">DSM 216</strain>
    </source>
</reference>
<dbReference type="EMBL" id="JABVCQ010000008">
    <property type="protein sequence ID" value="MBB1125595.1"/>
    <property type="molecule type" value="Genomic_DNA"/>
</dbReference>
<evidence type="ECO:0000256" key="2">
    <source>
        <dbReference type="SAM" id="Coils"/>
    </source>
</evidence>
<proteinExistence type="predicted"/>
<keyword evidence="1" id="KW-0694">RNA-binding</keyword>
<keyword evidence="4" id="KW-1185">Reference proteome</keyword>
<dbReference type="GO" id="GO:0003723">
    <property type="term" value="F:RNA binding"/>
    <property type="evidence" value="ECO:0007669"/>
    <property type="project" value="UniProtKB-KW"/>
</dbReference>